<reference evidence="3 4" key="1">
    <citation type="submission" date="2016-12" db="EMBL/GenBank/DDBJ databases">
        <title>The new phylogeny of genus Mycobacterium.</title>
        <authorList>
            <person name="Tortoli E."/>
            <person name="Trovato A."/>
            <person name="Cirillo D.M."/>
        </authorList>
    </citation>
    <scope>NUCLEOTIDE SEQUENCE [LARGE SCALE GENOMIC DNA]</scope>
    <source>
        <strain evidence="3 4">DSM 45069</strain>
    </source>
</reference>
<evidence type="ECO:0000259" key="2">
    <source>
        <dbReference type="Pfam" id="PF02771"/>
    </source>
</evidence>
<dbReference type="GO" id="GO:0050660">
    <property type="term" value="F:flavin adenine dinucleotide binding"/>
    <property type="evidence" value="ECO:0007669"/>
    <property type="project" value="InterPro"/>
</dbReference>
<dbReference type="AlphaFoldDB" id="A0A1W9ZPV4"/>
<name>A0A1W9ZPV4_MYCAI</name>
<gene>
    <name evidence="3" type="ORF">BST14_03870</name>
</gene>
<evidence type="ECO:0000313" key="4">
    <source>
        <dbReference type="Proteomes" id="UP000192707"/>
    </source>
</evidence>
<dbReference type="GO" id="GO:0016627">
    <property type="term" value="F:oxidoreductase activity, acting on the CH-CH group of donors"/>
    <property type="evidence" value="ECO:0007669"/>
    <property type="project" value="InterPro"/>
</dbReference>
<dbReference type="EMBL" id="MVHG01000005">
    <property type="protein sequence ID" value="ORA19877.1"/>
    <property type="molecule type" value="Genomic_DNA"/>
</dbReference>
<proteinExistence type="predicted"/>
<dbReference type="Proteomes" id="UP000192707">
    <property type="component" value="Unassembled WGS sequence"/>
</dbReference>
<dbReference type="Pfam" id="PF02771">
    <property type="entry name" value="Acyl-CoA_dh_N"/>
    <property type="match status" value="1"/>
</dbReference>
<keyword evidence="4" id="KW-1185">Reference proteome</keyword>
<dbReference type="InterPro" id="IPR037069">
    <property type="entry name" value="AcylCoA_DH/ox_N_sf"/>
</dbReference>
<feature type="compositionally biased region" description="Basic and acidic residues" evidence="1">
    <location>
        <begin position="46"/>
        <end position="59"/>
    </location>
</feature>
<evidence type="ECO:0000313" key="3">
    <source>
        <dbReference type="EMBL" id="ORA19877.1"/>
    </source>
</evidence>
<evidence type="ECO:0000256" key="1">
    <source>
        <dbReference type="SAM" id="MobiDB-lite"/>
    </source>
</evidence>
<sequence length="130" mass="14991">MKRLIYEAEHEQLRETTKQYLEREVAPNAEKWERDRIVDQRGTVEMGHDGTRPDTAERRCRPLLQTPCQRQQKKRWLPTINTGETIVAIAMTEPGAVPPVCVIGTAGSQRFQDLHLVGLQLRPRRGRHAD</sequence>
<dbReference type="InterPro" id="IPR009100">
    <property type="entry name" value="AcylCoA_DH/oxidase_NM_dom_sf"/>
</dbReference>
<organism evidence="3 4">
    <name type="scientific">Mycobacterium arosiense ATCC BAA-1401 = DSM 45069</name>
    <dbReference type="NCBI Taxonomy" id="1265311"/>
    <lineage>
        <taxon>Bacteria</taxon>
        <taxon>Bacillati</taxon>
        <taxon>Actinomycetota</taxon>
        <taxon>Actinomycetes</taxon>
        <taxon>Mycobacteriales</taxon>
        <taxon>Mycobacteriaceae</taxon>
        <taxon>Mycobacterium</taxon>
        <taxon>Mycobacterium avium complex (MAC)</taxon>
    </lineage>
</organism>
<feature type="region of interest" description="Disordered" evidence="1">
    <location>
        <begin position="33"/>
        <end position="59"/>
    </location>
</feature>
<dbReference type="SUPFAM" id="SSF56645">
    <property type="entry name" value="Acyl-CoA dehydrogenase NM domain-like"/>
    <property type="match status" value="1"/>
</dbReference>
<feature type="domain" description="Acyl-CoA dehydrogenase/oxidase N-terminal" evidence="2">
    <location>
        <begin position="8"/>
        <end position="48"/>
    </location>
</feature>
<dbReference type="Gene3D" id="1.10.540.10">
    <property type="entry name" value="Acyl-CoA dehydrogenase/oxidase, N-terminal domain"/>
    <property type="match status" value="1"/>
</dbReference>
<accession>A0A1W9ZPV4</accession>
<comment type="caution">
    <text evidence="3">The sequence shown here is derived from an EMBL/GenBank/DDBJ whole genome shotgun (WGS) entry which is preliminary data.</text>
</comment>
<protein>
    <recommendedName>
        <fullName evidence="2">Acyl-CoA dehydrogenase/oxidase N-terminal domain-containing protein</fullName>
    </recommendedName>
</protein>
<dbReference type="InterPro" id="IPR013786">
    <property type="entry name" value="AcylCoA_DH/ox_N"/>
</dbReference>